<dbReference type="Pfam" id="PF01762">
    <property type="entry name" value="Galactosyl_T"/>
    <property type="match status" value="1"/>
</dbReference>
<reference evidence="11" key="1">
    <citation type="submission" date="2012-12" db="EMBL/GenBank/DDBJ databases">
        <title>Identification and characterization of a phenylalanine ammonia-lyase gene family in Isatis indigotica Fort.</title>
        <authorList>
            <person name="Liu Q."/>
            <person name="Chen J."/>
            <person name="Zhou X."/>
            <person name="Di P."/>
            <person name="Xiao Y."/>
            <person name="Xuan H."/>
            <person name="Zhang L."/>
            <person name="Chen W."/>
        </authorList>
    </citation>
    <scope>NUCLEOTIDE SEQUENCE</scope>
    <source>
        <tissue evidence="11">Salivary gland</tissue>
    </source>
</reference>
<dbReference type="GO" id="GO:0000139">
    <property type="term" value="C:Golgi membrane"/>
    <property type="evidence" value="ECO:0007669"/>
    <property type="project" value="UniProtKB-SubCell"/>
</dbReference>
<evidence type="ECO:0000256" key="4">
    <source>
        <dbReference type="ARBA" id="ARBA00022679"/>
    </source>
</evidence>
<dbReference type="EMBL" id="GADI01000847">
    <property type="protein sequence ID" value="JAA72961.1"/>
    <property type="molecule type" value="mRNA"/>
</dbReference>
<evidence type="ECO:0000256" key="8">
    <source>
        <dbReference type="ARBA" id="ARBA00023034"/>
    </source>
</evidence>
<organism evidence="11">
    <name type="scientific">Ixodes ricinus</name>
    <name type="common">Common tick</name>
    <name type="synonym">Acarus ricinus</name>
    <dbReference type="NCBI Taxonomy" id="34613"/>
    <lineage>
        <taxon>Eukaryota</taxon>
        <taxon>Metazoa</taxon>
        <taxon>Ecdysozoa</taxon>
        <taxon>Arthropoda</taxon>
        <taxon>Chelicerata</taxon>
        <taxon>Arachnida</taxon>
        <taxon>Acari</taxon>
        <taxon>Parasitiformes</taxon>
        <taxon>Ixodida</taxon>
        <taxon>Ixodoidea</taxon>
        <taxon>Ixodidae</taxon>
        <taxon>Ixodinae</taxon>
        <taxon>Ixodes</taxon>
    </lineage>
</organism>
<dbReference type="GO" id="GO:0006493">
    <property type="term" value="P:protein O-linked glycosylation"/>
    <property type="evidence" value="ECO:0007669"/>
    <property type="project" value="TreeGrafter"/>
</dbReference>
<dbReference type="InterPro" id="IPR002659">
    <property type="entry name" value="Glyco_trans_31"/>
</dbReference>
<evidence type="ECO:0000256" key="2">
    <source>
        <dbReference type="ARBA" id="ARBA00008661"/>
    </source>
</evidence>
<keyword evidence="5" id="KW-0812">Transmembrane</keyword>
<evidence type="ECO:0000256" key="1">
    <source>
        <dbReference type="ARBA" id="ARBA00004323"/>
    </source>
</evidence>
<proteinExistence type="evidence at transcript level"/>
<feature type="non-terminal residue" evidence="11">
    <location>
        <position position="1"/>
    </location>
</feature>
<dbReference type="EC" id="2.4.1.-" evidence="10"/>
<evidence type="ECO:0000256" key="9">
    <source>
        <dbReference type="ARBA" id="ARBA00023136"/>
    </source>
</evidence>
<name>A0A0K8RPJ4_IXORI</name>
<evidence type="ECO:0000256" key="7">
    <source>
        <dbReference type="ARBA" id="ARBA00022989"/>
    </source>
</evidence>
<keyword evidence="9" id="KW-0472">Membrane</keyword>
<sequence>SARPVPSSKNYLIVGHAQQVVTPIQDLPSSWAVPSSISRPVGSLYNIPTEAWHSLPTRSFFPTLPGGNVFFQFSNDSQLVVKDSSSMTATKLWNPVRELSRGYGRLPFPIETTDDLPNAHSVVLSCKRNLDYVFFVHTSPDHHLHRKILRGALGKDSLSIAYNWTIVFFVGLSANKDTSRAIEREAALHGDIVVLPYYDTYKNLTYKFVYGMKWVTEYCSGVKYVVKMDDDVVINLPVMMKYLNEVPASQARVFYCQVWEHMPVLRETNSPWYLSKDVYPNKEYSEYCSGRGLVFRSSLLQPLYDATFCLPFHGIDDAFVTGDVALVARVGHVDITRSFSHQDKDWTKVIAGSIMFCHVHDKNLRSKSWNIIVKNLTSSLQETRTSNFADKTRVGQSLKAVVT</sequence>
<evidence type="ECO:0000313" key="11">
    <source>
        <dbReference type="EMBL" id="JAA72961.1"/>
    </source>
</evidence>
<keyword evidence="3 10" id="KW-0328">Glycosyltransferase</keyword>
<keyword evidence="8 10" id="KW-0333">Golgi apparatus</keyword>
<dbReference type="PANTHER" id="PTHR11214">
    <property type="entry name" value="BETA-1,3-N-ACETYLGLUCOSAMINYLTRANSFERASE"/>
    <property type="match status" value="1"/>
</dbReference>
<evidence type="ECO:0000256" key="5">
    <source>
        <dbReference type="ARBA" id="ARBA00022692"/>
    </source>
</evidence>
<evidence type="ECO:0000256" key="3">
    <source>
        <dbReference type="ARBA" id="ARBA00022676"/>
    </source>
</evidence>
<dbReference type="FunFam" id="3.90.550.50:FF:000073">
    <property type="entry name" value="Hexosyltransferase"/>
    <property type="match status" value="1"/>
</dbReference>
<accession>A0A0K8RPJ4</accession>
<protein>
    <recommendedName>
        <fullName evidence="10">Hexosyltransferase</fullName>
        <ecNumber evidence="10">2.4.1.-</ecNumber>
    </recommendedName>
</protein>
<evidence type="ECO:0000256" key="10">
    <source>
        <dbReference type="RuleBase" id="RU363063"/>
    </source>
</evidence>
<dbReference type="PANTHER" id="PTHR11214:SF376">
    <property type="entry name" value="HEXOSYLTRANSFERASE"/>
    <property type="match status" value="1"/>
</dbReference>
<evidence type="ECO:0000256" key="6">
    <source>
        <dbReference type="ARBA" id="ARBA00022968"/>
    </source>
</evidence>
<comment type="similarity">
    <text evidence="2 10">Belongs to the glycosyltransferase 31 family.</text>
</comment>
<keyword evidence="7" id="KW-1133">Transmembrane helix</keyword>
<dbReference type="Gene3D" id="3.90.550.50">
    <property type="match status" value="1"/>
</dbReference>
<dbReference type="GO" id="GO:0016758">
    <property type="term" value="F:hexosyltransferase activity"/>
    <property type="evidence" value="ECO:0007669"/>
    <property type="project" value="InterPro"/>
</dbReference>
<dbReference type="AlphaFoldDB" id="A0A0K8RPJ4"/>
<keyword evidence="6" id="KW-0735">Signal-anchor</keyword>
<keyword evidence="4 11" id="KW-0808">Transferase</keyword>
<comment type="subcellular location">
    <subcellularLocation>
        <location evidence="1 10">Golgi apparatus membrane</location>
        <topology evidence="1 10">Single-pass type II membrane protein</topology>
    </subcellularLocation>
</comment>